<sequence>LTFIGNKQETRYCYDMRKRQERTYCYYIVSRWKTKPNIFSAYTREASLIVSRKPKISTTKMILSFHPSCGRKNRNLIETQLPSGQPMESILQRDSCSIHFRRRESRTTHHAEDKRNVFPYIGKDFFGFCAPN</sequence>
<reference evidence="2 4" key="1">
    <citation type="submission" date="2015-01" db="EMBL/GenBank/DDBJ databases">
        <title>Evolution of Trichinella species and genotypes.</title>
        <authorList>
            <person name="Korhonen P.K."/>
            <person name="Edoardo P."/>
            <person name="Giuseppe L.R."/>
            <person name="Gasser R.B."/>
        </authorList>
    </citation>
    <scope>NUCLEOTIDE SEQUENCE [LARGE SCALE GENOMIC DNA]</scope>
    <source>
        <strain evidence="2">ISS2496</strain>
    </source>
</reference>
<organism evidence="2 4">
    <name type="scientific">Trichinella patagoniensis</name>
    <dbReference type="NCBI Taxonomy" id="990121"/>
    <lineage>
        <taxon>Eukaryota</taxon>
        <taxon>Metazoa</taxon>
        <taxon>Ecdysozoa</taxon>
        <taxon>Nematoda</taxon>
        <taxon>Enoplea</taxon>
        <taxon>Dorylaimia</taxon>
        <taxon>Trichinellida</taxon>
        <taxon>Trichinellidae</taxon>
        <taxon>Trichinella</taxon>
    </lineage>
</organism>
<evidence type="ECO:0000313" key="2">
    <source>
        <dbReference type="EMBL" id="KRY05911.1"/>
    </source>
</evidence>
<protein>
    <submittedName>
        <fullName evidence="2">Uncharacterized protein</fullName>
    </submittedName>
</protein>
<name>A0A0V0Z017_9BILA</name>
<keyword evidence="4" id="KW-1185">Reference proteome</keyword>
<comment type="caution">
    <text evidence="2">The sequence shown here is derived from an EMBL/GenBank/DDBJ whole genome shotgun (WGS) entry which is preliminary data.</text>
</comment>
<accession>A0A0V0Z017</accession>
<evidence type="ECO:0000313" key="3">
    <source>
        <dbReference type="EMBL" id="KRY05959.1"/>
    </source>
</evidence>
<evidence type="ECO:0000313" key="1">
    <source>
        <dbReference type="EMBL" id="KRY05903.1"/>
    </source>
</evidence>
<dbReference type="EMBL" id="JYDQ01001039">
    <property type="protein sequence ID" value="KRY05911.1"/>
    <property type="molecule type" value="Genomic_DNA"/>
</dbReference>
<gene>
    <name evidence="2" type="ORF">T12_14936</name>
    <name evidence="3" type="ORF">T12_2368</name>
    <name evidence="1" type="ORF">T12_4324</name>
</gene>
<dbReference type="Proteomes" id="UP000054783">
    <property type="component" value="Unassembled WGS sequence"/>
</dbReference>
<dbReference type="AlphaFoldDB" id="A0A0V0Z017"/>
<dbReference type="EMBL" id="JYDQ01001044">
    <property type="protein sequence ID" value="KRY05903.1"/>
    <property type="molecule type" value="Genomic_DNA"/>
</dbReference>
<proteinExistence type="predicted"/>
<dbReference type="EMBL" id="JYDQ01001015">
    <property type="protein sequence ID" value="KRY05959.1"/>
    <property type="molecule type" value="Genomic_DNA"/>
</dbReference>
<evidence type="ECO:0000313" key="4">
    <source>
        <dbReference type="Proteomes" id="UP000054783"/>
    </source>
</evidence>
<feature type="non-terminal residue" evidence="2">
    <location>
        <position position="1"/>
    </location>
</feature>